<organism evidence="2 3">
    <name type="scientific">Nasonia vitripennis</name>
    <name type="common">Parasitic wasp</name>
    <dbReference type="NCBI Taxonomy" id="7425"/>
    <lineage>
        <taxon>Eukaryota</taxon>
        <taxon>Metazoa</taxon>
        <taxon>Ecdysozoa</taxon>
        <taxon>Arthropoda</taxon>
        <taxon>Hexapoda</taxon>
        <taxon>Insecta</taxon>
        <taxon>Pterygota</taxon>
        <taxon>Neoptera</taxon>
        <taxon>Endopterygota</taxon>
        <taxon>Hymenoptera</taxon>
        <taxon>Apocrita</taxon>
        <taxon>Proctotrupomorpha</taxon>
        <taxon>Chalcidoidea</taxon>
        <taxon>Pteromalidae</taxon>
        <taxon>Pteromalinae</taxon>
        <taxon>Nasonia</taxon>
    </lineage>
</organism>
<name>A0A7M7GF23_NASVI</name>
<keyword evidence="3" id="KW-1185">Reference proteome</keyword>
<protein>
    <submittedName>
        <fullName evidence="2">Uncharacterized protein</fullName>
    </submittedName>
</protein>
<dbReference type="InParanoid" id="A0A7M7GF23"/>
<dbReference type="KEGG" id="nvi:100677897"/>
<reference evidence="2" key="1">
    <citation type="submission" date="2021-01" db="UniProtKB">
        <authorList>
            <consortium name="EnsemblMetazoa"/>
        </authorList>
    </citation>
    <scope>IDENTIFICATION</scope>
</reference>
<dbReference type="GeneID" id="100677897"/>
<sequence length="408" mass="45945">MSRLANHVIILAVVCLALAQVKADDLKNYTSKAKNFPNRKIFLHSNGMNETNLAYVVCSHPENINKTTCQIKRLSNNQQIPEKSCNVPIKYQNLAYRIFMHAAVTSLNENKALLLWSGTNKKMTKSFTKYSVLDFDSCRFSDQQTTFDQELMSISVLVHDDHYDLIISDSKICGGKLCKLSFDFMGNKISAPSPCGSNVFEGKVQFPPKIQSAPDGIVMARYNLERNHAQVSLVQSNGEKVLKKYDIENLLPFGWVPTFSTHHNTIRMCTWLATDVTCHCFDLNGKPISKHKVDTGYYIISLAVHNLSNGGYILMIAGCSDVDHMFKCREEEDYYDLMKFDADGNTVGSLEISELKCLGMNQKLDVQLFENKAKESCISFTCLSESKSPNIAKLNFTSKCFSDSEFVE</sequence>
<evidence type="ECO:0000256" key="1">
    <source>
        <dbReference type="SAM" id="SignalP"/>
    </source>
</evidence>
<dbReference type="OrthoDB" id="7692489at2759"/>
<evidence type="ECO:0000313" key="2">
    <source>
        <dbReference type="EnsemblMetazoa" id="XP_003428129"/>
    </source>
</evidence>
<feature type="signal peptide" evidence="1">
    <location>
        <begin position="1"/>
        <end position="23"/>
    </location>
</feature>
<keyword evidence="1" id="KW-0732">Signal</keyword>
<evidence type="ECO:0000313" key="3">
    <source>
        <dbReference type="Proteomes" id="UP000002358"/>
    </source>
</evidence>
<dbReference type="AlphaFoldDB" id="A0A7M7GF23"/>
<dbReference type="RefSeq" id="XP_003428129.1">
    <property type="nucleotide sequence ID" value="XM_003428081.4"/>
</dbReference>
<proteinExistence type="predicted"/>
<dbReference type="Proteomes" id="UP000002358">
    <property type="component" value="Chromosome 4"/>
</dbReference>
<feature type="chain" id="PRO_5029552627" evidence="1">
    <location>
        <begin position="24"/>
        <end position="408"/>
    </location>
</feature>
<accession>A0A7M7GF23</accession>
<dbReference type="EnsemblMetazoa" id="XM_003428081">
    <property type="protein sequence ID" value="XP_003428129"/>
    <property type="gene ID" value="LOC100677897"/>
</dbReference>